<accession>A0A9C6XT02</accession>
<evidence type="ECO:0000313" key="2">
    <source>
        <dbReference type="RefSeq" id="XP_052129975.1"/>
    </source>
</evidence>
<dbReference type="RefSeq" id="XP_052129975.1">
    <property type="nucleotide sequence ID" value="XM_052274015.1"/>
</dbReference>
<dbReference type="AlphaFoldDB" id="A0A9C6XT02"/>
<dbReference type="KEGG" id="foc:127751059"/>
<name>A0A9C6XT02_FRAOC</name>
<evidence type="ECO:0000313" key="1">
    <source>
        <dbReference type="Proteomes" id="UP000504606"/>
    </source>
</evidence>
<organism evidence="1 2">
    <name type="scientific">Frankliniella occidentalis</name>
    <name type="common">Western flower thrips</name>
    <name type="synonym">Euthrips occidentalis</name>
    <dbReference type="NCBI Taxonomy" id="133901"/>
    <lineage>
        <taxon>Eukaryota</taxon>
        <taxon>Metazoa</taxon>
        <taxon>Ecdysozoa</taxon>
        <taxon>Arthropoda</taxon>
        <taxon>Hexapoda</taxon>
        <taxon>Insecta</taxon>
        <taxon>Pterygota</taxon>
        <taxon>Neoptera</taxon>
        <taxon>Paraneoptera</taxon>
        <taxon>Thysanoptera</taxon>
        <taxon>Terebrantia</taxon>
        <taxon>Thripoidea</taxon>
        <taxon>Thripidae</taxon>
        <taxon>Frankliniella</taxon>
    </lineage>
</organism>
<dbReference type="GeneID" id="127751059"/>
<reference evidence="2" key="1">
    <citation type="submission" date="2025-08" db="UniProtKB">
        <authorList>
            <consortium name="RefSeq"/>
        </authorList>
    </citation>
    <scope>IDENTIFICATION</scope>
    <source>
        <tissue evidence="2">Whole organism</tissue>
    </source>
</reference>
<gene>
    <name evidence="2" type="primary">LOC127751059</name>
</gene>
<proteinExistence type="predicted"/>
<keyword evidence="1" id="KW-1185">Reference proteome</keyword>
<dbReference type="Proteomes" id="UP000504606">
    <property type="component" value="Unplaced"/>
</dbReference>
<sequence length="125" mass="13605">MVGIFPVTPRTPAGHRPLLHGPGYYRGHSASTFPAATKHWEGQVMAAWSGSVSSVPTTTNVAPNQSDSIPPVHPNGSSMEELVAKKMVHTRTLQPLRSFLKGKIPRETGVKKDVLVDAVYHHFQT</sequence>
<protein>
    <submittedName>
        <fullName evidence="2">Uncharacterized protein LOC127751059</fullName>
    </submittedName>
</protein>